<proteinExistence type="inferred from homology"/>
<dbReference type="PANTHER" id="PTHR10815:SF5">
    <property type="entry name" value="METHYLATED-DNA--PROTEIN-CYSTEINE METHYLTRANSFERASE"/>
    <property type="match status" value="1"/>
</dbReference>
<keyword evidence="5 8" id="KW-0227">DNA damage</keyword>
<organism evidence="11 12">
    <name type="scientific">Advenella kashmirensis (strain DSM 17095 / LMG 22695 / WT001)</name>
    <name type="common">Tetrathiobacter kashmirensis</name>
    <dbReference type="NCBI Taxonomy" id="1036672"/>
    <lineage>
        <taxon>Bacteria</taxon>
        <taxon>Pseudomonadati</taxon>
        <taxon>Pseudomonadota</taxon>
        <taxon>Betaproteobacteria</taxon>
        <taxon>Burkholderiales</taxon>
        <taxon>Alcaligenaceae</taxon>
    </lineage>
</organism>
<evidence type="ECO:0000256" key="2">
    <source>
        <dbReference type="ARBA" id="ARBA00008711"/>
    </source>
</evidence>
<keyword evidence="12" id="KW-1185">Reference proteome</keyword>
<name>I3UGI1_ADVKW</name>
<keyword evidence="3 8" id="KW-0489">Methyltransferase</keyword>
<dbReference type="InterPro" id="IPR008332">
    <property type="entry name" value="MethylG_MeTrfase_N"/>
</dbReference>
<keyword evidence="4 8" id="KW-0808">Transferase</keyword>
<feature type="domain" description="Methylated-DNA-[protein]-cysteine S-methyltransferase DNA binding" evidence="9">
    <location>
        <begin position="79"/>
        <end position="158"/>
    </location>
</feature>
<dbReference type="GO" id="GO:0032259">
    <property type="term" value="P:methylation"/>
    <property type="evidence" value="ECO:0007669"/>
    <property type="project" value="UniProtKB-KW"/>
</dbReference>
<dbReference type="Gene3D" id="1.10.10.10">
    <property type="entry name" value="Winged helix-like DNA-binding domain superfamily/Winged helix DNA-binding domain"/>
    <property type="match status" value="1"/>
</dbReference>
<dbReference type="AlphaFoldDB" id="I3UGI1"/>
<dbReference type="InterPro" id="IPR036217">
    <property type="entry name" value="MethylDNA_cys_MeTrfase_DNAb"/>
</dbReference>
<dbReference type="RefSeq" id="WP_014752210.1">
    <property type="nucleotide sequence ID" value="NC_017964.1"/>
</dbReference>
<dbReference type="NCBIfam" id="TIGR00589">
    <property type="entry name" value="ogt"/>
    <property type="match status" value="1"/>
</dbReference>
<comment type="similarity">
    <text evidence="2 8">Belongs to the MGMT family.</text>
</comment>
<dbReference type="HAMAP" id="MF_00772">
    <property type="entry name" value="OGT"/>
    <property type="match status" value="1"/>
</dbReference>
<dbReference type="FunFam" id="1.10.10.10:FF:000214">
    <property type="entry name" value="Methylated-DNA--protein-cysteine methyltransferase"/>
    <property type="match status" value="1"/>
</dbReference>
<comment type="catalytic activity">
    <reaction evidence="7 8">
        <text>a 6-O-methyl-2'-deoxyguanosine in DNA + L-cysteinyl-[protein] = S-methyl-L-cysteinyl-[protein] + a 2'-deoxyguanosine in DNA</text>
        <dbReference type="Rhea" id="RHEA:24000"/>
        <dbReference type="Rhea" id="RHEA-COMP:10131"/>
        <dbReference type="Rhea" id="RHEA-COMP:10132"/>
        <dbReference type="Rhea" id="RHEA-COMP:11367"/>
        <dbReference type="Rhea" id="RHEA-COMP:11368"/>
        <dbReference type="ChEBI" id="CHEBI:29950"/>
        <dbReference type="ChEBI" id="CHEBI:82612"/>
        <dbReference type="ChEBI" id="CHEBI:85445"/>
        <dbReference type="ChEBI" id="CHEBI:85448"/>
        <dbReference type="EC" id="2.1.1.63"/>
    </reaction>
</comment>
<evidence type="ECO:0000256" key="6">
    <source>
        <dbReference type="ARBA" id="ARBA00023204"/>
    </source>
</evidence>
<gene>
    <name evidence="11" type="ordered locus">TKWG_22375</name>
</gene>
<dbReference type="OrthoDB" id="9802228at2"/>
<evidence type="ECO:0000256" key="3">
    <source>
        <dbReference type="ARBA" id="ARBA00022603"/>
    </source>
</evidence>
<comment type="function">
    <text evidence="8">Involved in the cellular defense against the biological effects of O6-methylguanine (O6-MeG) and O4-methylthymine (O4-MeT) in DNA. Repairs the methylated nucleobase in DNA by stoichiometrically transferring the methyl group to a cysteine residue in the enzyme. This is a suicide reaction: the enzyme is irreversibly inactivated.</text>
</comment>
<protein>
    <recommendedName>
        <fullName evidence="8">Methylated-DNA--protein-cysteine methyltransferase</fullName>
        <ecNumber evidence="8">2.1.1.63</ecNumber>
    </recommendedName>
    <alternativeName>
        <fullName evidence="8">6-O-methylguanine-DNA methyltransferase</fullName>
        <shortName evidence="8">MGMT</shortName>
    </alternativeName>
    <alternativeName>
        <fullName evidence="8">O-6-methylguanine-DNA-alkyltransferase</fullName>
    </alternativeName>
</protein>
<dbReference type="EC" id="2.1.1.63" evidence="8"/>
<dbReference type="Pfam" id="PF01035">
    <property type="entry name" value="DNA_binding_1"/>
    <property type="match status" value="1"/>
</dbReference>
<dbReference type="CDD" id="cd06445">
    <property type="entry name" value="ATase"/>
    <property type="match status" value="1"/>
</dbReference>
<keyword evidence="6 8" id="KW-0234">DNA repair</keyword>
<comment type="miscellaneous">
    <text evidence="8">This enzyme catalyzes only one turnover and therefore is not strictly catalytic. According to one definition, an enzyme is a biocatalyst that acts repeatedly and over many reaction cycles.</text>
</comment>
<evidence type="ECO:0000256" key="1">
    <source>
        <dbReference type="ARBA" id="ARBA00001286"/>
    </source>
</evidence>
<keyword evidence="8" id="KW-0963">Cytoplasm</keyword>
<dbReference type="Pfam" id="PF02870">
    <property type="entry name" value="Methyltransf_1N"/>
    <property type="match status" value="1"/>
</dbReference>
<dbReference type="InterPro" id="IPR023546">
    <property type="entry name" value="MGMT"/>
</dbReference>
<dbReference type="EMBL" id="CP003555">
    <property type="protein sequence ID" value="AFK64119.1"/>
    <property type="molecule type" value="Genomic_DNA"/>
</dbReference>
<dbReference type="SUPFAM" id="SSF46767">
    <property type="entry name" value="Methylated DNA-protein cysteine methyltransferase, C-terminal domain"/>
    <property type="match status" value="1"/>
</dbReference>
<dbReference type="InterPro" id="IPR036388">
    <property type="entry name" value="WH-like_DNA-bd_sf"/>
</dbReference>
<dbReference type="InterPro" id="IPR036631">
    <property type="entry name" value="MGMT_N_sf"/>
</dbReference>
<feature type="active site" description="Nucleophile; methyl group acceptor" evidence="8">
    <location>
        <position position="130"/>
    </location>
</feature>
<comment type="catalytic activity">
    <reaction evidence="1 8">
        <text>a 4-O-methyl-thymidine in DNA + L-cysteinyl-[protein] = a thymidine in DNA + S-methyl-L-cysteinyl-[protein]</text>
        <dbReference type="Rhea" id="RHEA:53428"/>
        <dbReference type="Rhea" id="RHEA-COMP:10131"/>
        <dbReference type="Rhea" id="RHEA-COMP:10132"/>
        <dbReference type="Rhea" id="RHEA-COMP:13555"/>
        <dbReference type="Rhea" id="RHEA-COMP:13556"/>
        <dbReference type="ChEBI" id="CHEBI:29950"/>
        <dbReference type="ChEBI" id="CHEBI:82612"/>
        <dbReference type="ChEBI" id="CHEBI:137386"/>
        <dbReference type="ChEBI" id="CHEBI:137387"/>
        <dbReference type="EC" id="2.1.1.63"/>
    </reaction>
</comment>
<evidence type="ECO:0000313" key="12">
    <source>
        <dbReference type="Proteomes" id="UP000005267"/>
    </source>
</evidence>
<evidence type="ECO:0000256" key="8">
    <source>
        <dbReference type="HAMAP-Rule" id="MF_00772"/>
    </source>
</evidence>
<dbReference type="GO" id="GO:0006307">
    <property type="term" value="P:DNA alkylation repair"/>
    <property type="evidence" value="ECO:0007669"/>
    <property type="project" value="UniProtKB-UniRule"/>
</dbReference>
<dbReference type="PANTHER" id="PTHR10815">
    <property type="entry name" value="METHYLATED-DNA--PROTEIN-CYSTEINE METHYLTRANSFERASE"/>
    <property type="match status" value="1"/>
</dbReference>
<evidence type="ECO:0000259" key="9">
    <source>
        <dbReference type="Pfam" id="PF01035"/>
    </source>
</evidence>
<accession>I3UGI1</accession>
<dbReference type="GO" id="GO:0005737">
    <property type="term" value="C:cytoplasm"/>
    <property type="evidence" value="ECO:0007669"/>
    <property type="project" value="UniProtKB-SubCell"/>
</dbReference>
<evidence type="ECO:0000256" key="4">
    <source>
        <dbReference type="ARBA" id="ARBA00022679"/>
    </source>
</evidence>
<feature type="domain" description="Methylguanine DNA methyltransferase ribonuclease-like" evidence="10">
    <location>
        <begin position="5"/>
        <end position="74"/>
    </location>
</feature>
<evidence type="ECO:0000313" key="11">
    <source>
        <dbReference type="EMBL" id="AFK64119.1"/>
    </source>
</evidence>
<dbReference type="GO" id="GO:0003908">
    <property type="term" value="F:methylated-DNA-[protein]-cysteine S-methyltransferase activity"/>
    <property type="evidence" value="ECO:0007669"/>
    <property type="project" value="UniProtKB-UniRule"/>
</dbReference>
<evidence type="ECO:0000256" key="7">
    <source>
        <dbReference type="ARBA" id="ARBA00049348"/>
    </source>
</evidence>
<sequence>MTYSYTIMPSPLGELTLVARNNALAAILWENDRPGRVKLSGLQRDNTHPVLQKTQAQLKEYFAGKRDCFELELDMQGTPFQQKVWALLLTIPFGQTRSYRQLAELTGNPAASRAVGAAVGRNPVSIVTPCHRVVGSSGKLTGFAGGLDAKRTLLQLESRAMPAQ</sequence>
<dbReference type="Gene3D" id="3.30.160.70">
    <property type="entry name" value="Methylated DNA-protein cysteine methyltransferase domain"/>
    <property type="match status" value="1"/>
</dbReference>
<dbReference type="STRING" id="1036672.TKWG_22375"/>
<dbReference type="HOGENOM" id="CLU_000445_52_2_4"/>
<evidence type="ECO:0000256" key="5">
    <source>
        <dbReference type="ARBA" id="ARBA00022763"/>
    </source>
</evidence>
<dbReference type="SUPFAM" id="SSF53155">
    <property type="entry name" value="Methylated DNA-protein cysteine methyltransferase domain"/>
    <property type="match status" value="1"/>
</dbReference>
<dbReference type="InterPro" id="IPR014048">
    <property type="entry name" value="MethylDNA_cys_MeTrfase_DNA-bd"/>
</dbReference>
<reference evidence="12" key="2">
    <citation type="journal article" date="2013" name="PLoS ONE">
        <title>Genome implosion elicits host-confinement in Alcaligenaceae: evidence from the comparative genomics of Tetrathiobacter kashmirensis, a pathogen in the making.</title>
        <authorList>
            <person name="Ghosh W."/>
            <person name="Alam M."/>
            <person name="Roy C."/>
            <person name="Pyne P."/>
            <person name="George A."/>
            <person name="Chakraborty R."/>
            <person name="Majumder S."/>
            <person name="Agarwal A."/>
            <person name="Chakraborty S."/>
            <person name="Majumdar S."/>
            <person name="Gupta S.K."/>
        </authorList>
    </citation>
    <scope>NUCLEOTIDE SEQUENCE [LARGE SCALE GENOMIC DNA]</scope>
    <source>
        <strain evidence="12">WT001</strain>
    </source>
</reference>
<dbReference type="Proteomes" id="UP000005267">
    <property type="component" value="Chromosome"/>
</dbReference>
<evidence type="ECO:0000259" key="10">
    <source>
        <dbReference type="Pfam" id="PF02870"/>
    </source>
</evidence>
<dbReference type="KEGG" id="aka:TKWG_22375"/>
<reference evidence="11 12" key="1">
    <citation type="journal article" date="2011" name="J. Bacteriol.">
        <title>Whole-genome shotgun sequencing of the sulfur-oxidizing chemoautotroph Tetrathiobacter kashmirensis.</title>
        <authorList>
            <person name="Ghosh W."/>
            <person name="George A."/>
            <person name="Agarwal A."/>
            <person name="Raj P."/>
            <person name="Alam M."/>
            <person name="Pyne P."/>
            <person name="Das Gupta S.K."/>
        </authorList>
    </citation>
    <scope>NUCLEOTIDE SEQUENCE [LARGE SCALE GENOMIC DNA]</scope>
    <source>
        <strain evidence="11 12">WT001</strain>
    </source>
</reference>
<comment type="subcellular location">
    <subcellularLocation>
        <location evidence="8">Cytoplasm</location>
    </subcellularLocation>
</comment>